<proteinExistence type="predicted"/>
<evidence type="ECO:0000313" key="3">
    <source>
        <dbReference type="Proteomes" id="UP001630127"/>
    </source>
</evidence>
<organism evidence="2 3">
    <name type="scientific">Cinchona calisaya</name>
    <dbReference type="NCBI Taxonomy" id="153742"/>
    <lineage>
        <taxon>Eukaryota</taxon>
        <taxon>Viridiplantae</taxon>
        <taxon>Streptophyta</taxon>
        <taxon>Embryophyta</taxon>
        <taxon>Tracheophyta</taxon>
        <taxon>Spermatophyta</taxon>
        <taxon>Magnoliopsida</taxon>
        <taxon>eudicotyledons</taxon>
        <taxon>Gunneridae</taxon>
        <taxon>Pentapetalae</taxon>
        <taxon>asterids</taxon>
        <taxon>lamiids</taxon>
        <taxon>Gentianales</taxon>
        <taxon>Rubiaceae</taxon>
        <taxon>Cinchonoideae</taxon>
        <taxon>Cinchoneae</taxon>
        <taxon>Cinchona</taxon>
    </lineage>
</organism>
<dbReference type="Proteomes" id="UP001630127">
    <property type="component" value="Unassembled WGS sequence"/>
</dbReference>
<sequence length="133" mass="14592">MAIHSSCEHKSTKKNSPQKHLSMHHETRKKDTFDTSIKSLNDTKKMIIEASNKETKVIPTKNPRSPLMEKEVNVPNGQQPSKMVDMSENGGKIPFVSPLPKTLNATIGDSSCNNICGGQGSSECTTGCDHPWN</sequence>
<comment type="caution">
    <text evidence="2">The sequence shown here is derived from an EMBL/GenBank/DDBJ whole genome shotgun (WGS) entry which is preliminary data.</text>
</comment>
<evidence type="ECO:0000313" key="2">
    <source>
        <dbReference type="EMBL" id="KAL3504028.1"/>
    </source>
</evidence>
<feature type="region of interest" description="Disordered" evidence="1">
    <location>
        <begin position="1"/>
        <end position="95"/>
    </location>
</feature>
<feature type="compositionally biased region" description="Basic and acidic residues" evidence="1">
    <location>
        <begin position="41"/>
        <end position="56"/>
    </location>
</feature>
<dbReference type="EMBL" id="JBJUIK010000014">
    <property type="protein sequence ID" value="KAL3504028.1"/>
    <property type="molecule type" value="Genomic_DNA"/>
</dbReference>
<reference evidence="2 3" key="1">
    <citation type="submission" date="2024-11" db="EMBL/GenBank/DDBJ databases">
        <title>A near-complete genome assembly of Cinchona calisaya.</title>
        <authorList>
            <person name="Lian D.C."/>
            <person name="Zhao X.W."/>
            <person name="Wei L."/>
        </authorList>
    </citation>
    <scope>NUCLEOTIDE SEQUENCE [LARGE SCALE GENOMIC DNA]</scope>
    <source>
        <tissue evidence="2">Nenye</tissue>
    </source>
</reference>
<keyword evidence="3" id="KW-1185">Reference proteome</keyword>
<feature type="compositionally biased region" description="Basic and acidic residues" evidence="1">
    <location>
        <begin position="1"/>
        <end position="10"/>
    </location>
</feature>
<feature type="compositionally biased region" description="Basic and acidic residues" evidence="1">
    <location>
        <begin position="23"/>
        <end position="33"/>
    </location>
</feature>
<name>A0ABD2Y982_9GENT</name>
<protein>
    <submittedName>
        <fullName evidence="2">Uncharacterized protein</fullName>
    </submittedName>
</protein>
<accession>A0ABD2Y982</accession>
<dbReference type="AlphaFoldDB" id="A0ABD2Y982"/>
<evidence type="ECO:0000256" key="1">
    <source>
        <dbReference type="SAM" id="MobiDB-lite"/>
    </source>
</evidence>
<gene>
    <name evidence="2" type="ORF">ACH5RR_033869</name>
</gene>